<feature type="region of interest" description="Disordered" evidence="1">
    <location>
        <begin position="1"/>
        <end position="26"/>
    </location>
</feature>
<dbReference type="NCBIfam" id="TIGR03779">
    <property type="entry name" value="Bac_Flav_CT_M"/>
    <property type="match status" value="1"/>
</dbReference>
<dbReference type="EMBL" id="JBELQB010000003">
    <property type="protein sequence ID" value="MFL9836763.1"/>
    <property type="molecule type" value="Genomic_DNA"/>
</dbReference>
<accession>A0ABW8YC41</accession>
<name>A0ABW8YC41_9FLAO</name>
<proteinExistence type="predicted"/>
<evidence type="ECO:0000259" key="3">
    <source>
        <dbReference type="Pfam" id="PF12508"/>
    </source>
</evidence>
<dbReference type="InterPro" id="IPR022187">
    <property type="entry name" value="Conjug_transposon_TraM"/>
</dbReference>
<feature type="region of interest" description="Disordered" evidence="1">
    <location>
        <begin position="119"/>
        <end position="148"/>
    </location>
</feature>
<evidence type="ECO:0000256" key="1">
    <source>
        <dbReference type="SAM" id="MobiDB-lite"/>
    </source>
</evidence>
<protein>
    <submittedName>
        <fullName evidence="4">Conjugative transposon protein TraM</fullName>
    </submittedName>
</protein>
<comment type="caution">
    <text evidence="4">The sequence shown here is derived from an EMBL/GenBank/DDBJ whole genome shotgun (WGS) entry which is preliminary data.</text>
</comment>
<keyword evidence="2" id="KW-0472">Membrane</keyword>
<dbReference type="Proteomes" id="UP001629059">
    <property type="component" value="Unassembled WGS sequence"/>
</dbReference>
<dbReference type="RefSeq" id="WP_408073799.1">
    <property type="nucleotide sequence ID" value="NZ_JBELQB010000003.1"/>
</dbReference>
<dbReference type="Pfam" id="PF12508">
    <property type="entry name" value="Transposon_TraM"/>
    <property type="match status" value="1"/>
</dbReference>
<evidence type="ECO:0000313" key="5">
    <source>
        <dbReference type="Proteomes" id="UP001629059"/>
    </source>
</evidence>
<keyword evidence="5" id="KW-1185">Reference proteome</keyword>
<reference evidence="4 5" key="1">
    <citation type="submission" date="2024-06" db="EMBL/GenBank/DDBJ databases">
        <authorList>
            <person name="Kaempfer P."/>
            <person name="Viver T."/>
        </authorList>
    </citation>
    <scope>NUCLEOTIDE SEQUENCE [LARGE SCALE GENOMIC DNA]</scope>
    <source>
        <strain evidence="4 5">ST-75</strain>
    </source>
</reference>
<organism evidence="4 5">
    <name type="scientific">Flavobacterium rhizophilum</name>
    <dbReference type="NCBI Taxonomy" id="3163296"/>
    <lineage>
        <taxon>Bacteria</taxon>
        <taxon>Pseudomonadati</taxon>
        <taxon>Bacteroidota</taxon>
        <taxon>Flavobacteriia</taxon>
        <taxon>Flavobacteriales</taxon>
        <taxon>Flavobacteriaceae</taxon>
        <taxon>Flavobacterium</taxon>
    </lineage>
</organism>
<feature type="domain" description="Conjugative transposon TraM C-terminal" evidence="3">
    <location>
        <begin position="281"/>
        <end position="430"/>
    </location>
</feature>
<evidence type="ECO:0000313" key="4">
    <source>
        <dbReference type="EMBL" id="MFL9836763.1"/>
    </source>
</evidence>
<feature type="transmembrane region" description="Helical" evidence="2">
    <location>
        <begin position="35"/>
        <end position="53"/>
    </location>
</feature>
<gene>
    <name evidence="4" type="primary">traM</name>
    <name evidence="4" type="ORF">ABS768_04585</name>
</gene>
<dbReference type="InterPro" id="IPR055407">
    <property type="entry name" value="TraM_C"/>
</dbReference>
<sequence length="434" mass="47280">MRENSKDKTGFLTDEGTTPSVRENRGLDRERLKKPLIFGVMGIIFAACLYLIFAGEKGQAGEDMFTNGINDKVPQASGAGLPDDKGKAYQQEMLREKDRLKREALMTLSDYWHPDNLEGIREPVTTGEVEGELSGSGTGEDKHPTLGSYRSMRHSLSTFYQGDPAQDALLRENEKLKAELRQQESKGDGPDRLELMERSYQMAAKYFPGVSNTEEAPPGTTDTEAEEAPFLEVLPEKKNIVSRLGQRAADSVALRRFAEGSYSSFMVNQESAGQERPANSIRACIHRSAKITGEGSVQLRLLQAARLGGVTLPKGYILTAVARFQSTRLQLQVFTVAVGGNIFPVNLSVYDIDGQKGLNLPYTAEVTAVNGTLANMGNSAGSGITINQSALQQLTSDAARGLIQGVSGYFSKKVKPQKATLRAGFALFLVSKEK</sequence>
<evidence type="ECO:0000256" key="2">
    <source>
        <dbReference type="SAM" id="Phobius"/>
    </source>
</evidence>
<keyword evidence="2" id="KW-0812">Transmembrane</keyword>
<keyword evidence="2" id="KW-1133">Transmembrane helix</keyword>